<organism evidence="2 3">
    <name type="scientific">Ramalina farinacea</name>
    <dbReference type="NCBI Taxonomy" id="258253"/>
    <lineage>
        <taxon>Eukaryota</taxon>
        <taxon>Fungi</taxon>
        <taxon>Dikarya</taxon>
        <taxon>Ascomycota</taxon>
        <taxon>Pezizomycotina</taxon>
        <taxon>Lecanoromycetes</taxon>
        <taxon>OSLEUM clade</taxon>
        <taxon>Lecanoromycetidae</taxon>
        <taxon>Lecanorales</taxon>
        <taxon>Lecanorineae</taxon>
        <taxon>Ramalinaceae</taxon>
        <taxon>Ramalina</taxon>
    </lineage>
</organism>
<dbReference type="AlphaFoldDB" id="A0AA43TXS1"/>
<sequence length="191" mass="20914">MSNWQNFLSPPPAGHLGPSEYMVYVTGANKTCPGGMCHNLDVAFNETAALLAADPTAPKLGVLNCDNAKALCATWTAKPPTIWHIRRFGGEDPKNEVRVNFLNFSTTTAGEMVALHTGNKYEEGWEYEGVFHLFDGWLARNGLLNPVGLVSRTFMVLMVRMGRTRRYAPDQTRARAQAAMGQGGQGRQAAQ</sequence>
<evidence type="ECO:0000256" key="1">
    <source>
        <dbReference type="SAM" id="MobiDB-lite"/>
    </source>
</evidence>
<dbReference type="Proteomes" id="UP001161017">
    <property type="component" value="Unassembled WGS sequence"/>
</dbReference>
<gene>
    <name evidence="2" type="ORF">OHK93_003049</name>
</gene>
<feature type="compositionally biased region" description="Gly residues" evidence="1">
    <location>
        <begin position="181"/>
        <end position="191"/>
    </location>
</feature>
<reference evidence="2" key="1">
    <citation type="journal article" date="2023" name="Genome Biol. Evol.">
        <title>First Whole Genome Sequence and Flow Cytometry Genome Size Data for the Lichen-Forming Fungus Ramalina farinacea (Ascomycota).</title>
        <authorList>
            <person name="Llewellyn T."/>
            <person name="Mian S."/>
            <person name="Hill R."/>
            <person name="Leitch I.J."/>
            <person name="Gaya E."/>
        </authorList>
    </citation>
    <scope>NUCLEOTIDE SEQUENCE</scope>
    <source>
        <strain evidence="2">LIQ254RAFAR</strain>
    </source>
</reference>
<feature type="region of interest" description="Disordered" evidence="1">
    <location>
        <begin position="168"/>
        <end position="191"/>
    </location>
</feature>
<evidence type="ECO:0000313" key="2">
    <source>
        <dbReference type="EMBL" id="MDI1491838.1"/>
    </source>
</evidence>
<accession>A0AA43TXS1</accession>
<keyword evidence="3" id="KW-1185">Reference proteome</keyword>
<comment type="caution">
    <text evidence="2">The sequence shown here is derived from an EMBL/GenBank/DDBJ whole genome shotgun (WGS) entry which is preliminary data.</text>
</comment>
<proteinExistence type="predicted"/>
<name>A0AA43TXS1_9LECA</name>
<protein>
    <submittedName>
        <fullName evidence="2">Uncharacterized protein</fullName>
    </submittedName>
</protein>
<dbReference type="EMBL" id="JAPUFD010000016">
    <property type="protein sequence ID" value="MDI1491838.1"/>
    <property type="molecule type" value="Genomic_DNA"/>
</dbReference>
<evidence type="ECO:0000313" key="3">
    <source>
        <dbReference type="Proteomes" id="UP001161017"/>
    </source>
</evidence>